<dbReference type="InterPro" id="IPR035952">
    <property type="entry name" value="Rhomboid-like_sf"/>
</dbReference>
<feature type="transmembrane region" description="Helical" evidence="7">
    <location>
        <begin position="153"/>
        <end position="172"/>
    </location>
</feature>
<feature type="domain" description="Peptidase S54 rhomboid" evidence="8">
    <location>
        <begin position="143"/>
        <end position="273"/>
    </location>
</feature>
<evidence type="ECO:0000256" key="5">
    <source>
        <dbReference type="ARBA" id="ARBA00022989"/>
    </source>
</evidence>
<accession>A0ABV9VQN4</accession>
<evidence type="ECO:0000259" key="8">
    <source>
        <dbReference type="Pfam" id="PF01694"/>
    </source>
</evidence>
<proteinExistence type="inferred from homology"/>
<protein>
    <submittedName>
        <fullName evidence="9">Rhomboid family intramembrane serine protease</fullName>
    </submittedName>
</protein>
<reference evidence="10" key="1">
    <citation type="journal article" date="2019" name="Int. J. Syst. Evol. Microbiol.">
        <title>The Global Catalogue of Microorganisms (GCM) 10K type strain sequencing project: providing services to taxonomists for standard genome sequencing and annotation.</title>
        <authorList>
            <consortium name="The Broad Institute Genomics Platform"/>
            <consortium name="The Broad Institute Genome Sequencing Center for Infectious Disease"/>
            <person name="Wu L."/>
            <person name="Ma J."/>
        </authorList>
    </citation>
    <scope>NUCLEOTIDE SEQUENCE [LARGE SCALE GENOMIC DNA]</scope>
    <source>
        <strain evidence="10">CGMCC 4.7152</strain>
    </source>
</reference>
<feature type="transmembrane region" description="Helical" evidence="7">
    <location>
        <begin position="70"/>
        <end position="91"/>
    </location>
</feature>
<evidence type="ECO:0000313" key="10">
    <source>
        <dbReference type="Proteomes" id="UP001595912"/>
    </source>
</evidence>
<organism evidence="9 10">
    <name type="scientific">Dactylosporangium cerinum</name>
    <dbReference type="NCBI Taxonomy" id="1434730"/>
    <lineage>
        <taxon>Bacteria</taxon>
        <taxon>Bacillati</taxon>
        <taxon>Actinomycetota</taxon>
        <taxon>Actinomycetes</taxon>
        <taxon>Micromonosporales</taxon>
        <taxon>Micromonosporaceae</taxon>
        <taxon>Dactylosporangium</taxon>
    </lineage>
</organism>
<dbReference type="PANTHER" id="PTHR43731:SF14">
    <property type="entry name" value="PRESENILIN-ASSOCIATED RHOMBOID-LIKE PROTEIN, MITOCHONDRIAL"/>
    <property type="match status" value="1"/>
</dbReference>
<evidence type="ECO:0000256" key="6">
    <source>
        <dbReference type="ARBA" id="ARBA00023136"/>
    </source>
</evidence>
<evidence type="ECO:0000313" key="9">
    <source>
        <dbReference type="EMBL" id="MFC4998676.1"/>
    </source>
</evidence>
<dbReference type="SUPFAM" id="SSF144091">
    <property type="entry name" value="Rhomboid-like"/>
    <property type="match status" value="1"/>
</dbReference>
<dbReference type="Gene3D" id="1.20.1540.10">
    <property type="entry name" value="Rhomboid-like"/>
    <property type="match status" value="1"/>
</dbReference>
<dbReference type="Proteomes" id="UP001595912">
    <property type="component" value="Unassembled WGS sequence"/>
</dbReference>
<feature type="transmembrane region" description="Helical" evidence="7">
    <location>
        <begin position="184"/>
        <end position="202"/>
    </location>
</feature>
<feature type="transmembrane region" description="Helical" evidence="7">
    <location>
        <begin position="260"/>
        <end position="276"/>
    </location>
</feature>
<name>A0ABV9VQN4_9ACTN</name>
<dbReference type="GO" id="GO:0008233">
    <property type="term" value="F:peptidase activity"/>
    <property type="evidence" value="ECO:0007669"/>
    <property type="project" value="UniProtKB-KW"/>
</dbReference>
<dbReference type="RefSeq" id="WP_380114925.1">
    <property type="nucleotide sequence ID" value="NZ_JBHSIU010000013.1"/>
</dbReference>
<evidence type="ECO:0000256" key="7">
    <source>
        <dbReference type="SAM" id="Phobius"/>
    </source>
</evidence>
<comment type="subcellular location">
    <subcellularLocation>
        <location evidence="1">Membrane</location>
        <topology evidence="1">Multi-pass membrane protein</topology>
    </subcellularLocation>
</comment>
<dbReference type="PANTHER" id="PTHR43731">
    <property type="entry name" value="RHOMBOID PROTEASE"/>
    <property type="match status" value="1"/>
</dbReference>
<keyword evidence="3 7" id="KW-0812">Transmembrane</keyword>
<comment type="similarity">
    <text evidence="2">Belongs to the peptidase S54 family.</text>
</comment>
<feature type="transmembrane region" description="Helical" evidence="7">
    <location>
        <begin position="283"/>
        <end position="305"/>
    </location>
</feature>
<dbReference type="Pfam" id="PF01694">
    <property type="entry name" value="Rhomboid"/>
    <property type="match status" value="1"/>
</dbReference>
<gene>
    <name evidence="9" type="ORF">ACFPIJ_12605</name>
</gene>
<dbReference type="EMBL" id="JBHSIU010000013">
    <property type="protein sequence ID" value="MFC4998676.1"/>
    <property type="molecule type" value="Genomic_DNA"/>
</dbReference>
<keyword evidence="5 7" id="KW-1133">Transmembrane helix</keyword>
<evidence type="ECO:0000256" key="2">
    <source>
        <dbReference type="ARBA" id="ARBA00009045"/>
    </source>
</evidence>
<keyword evidence="4" id="KW-0378">Hydrolase</keyword>
<keyword evidence="9" id="KW-0645">Protease</keyword>
<evidence type="ECO:0000256" key="4">
    <source>
        <dbReference type="ARBA" id="ARBA00022801"/>
    </source>
</evidence>
<keyword evidence="10" id="KW-1185">Reference proteome</keyword>
<dbReference type="InterPro" id="IPR050925">
    <property type="entry name" value="Rhomboid_protease_S54"/>
</dbReference>
<keyword evidence="6 7" id="KW-0472">Membrane</keyword>
<evidence type="ECO:0000256" key="1">
    <source>
        <dbReference type="ARBA" id="ARBA00004141"/>
    </source>
</evidence>
<sequence length="319" mass="33723">MTQPSANVVPHCYRHPDRETYVRCTRCDRPICPNCMNEASVGFQCPECVREGARSQRPVRTAFGGGREGIAGTVTITLIVINVLVFIASVISSGSAESVAGGGLGGLFGGSTPLHEWGALITYGYEPVTADTIRFNNGGMAGGEYYRLVTSMFLHYGVFHLLMNMWALWVLGRPLEAALGRVRFLGLYMVAGLGGSVVTYLLAPPESLTAGASGAIYGLFGALIVVLRKMRRSIAGVVPVLVINLVLTFSVPGISITGHLGGLATGALVAAGLAYAPQKHRTLIQVATLVAVVVVLLIATVVHTAGLPSLEEYLRTRPD</sequence>
<evidence type="ECO:0000256" key="3">
    <source>
        <dbReference type="ARBA" id="ARBA00022692"/>
    </source>
</evidence>
<feature type="transmembrane region" description="Helical" evidence="7">
    <location>
        <begin position="234"/>
        <end position="254"/>
    </location>
</feature>
<feature type="transmembrane region" description="Helical" evidence="7">
    <location>
        <begin position="208"/>
        <end position="227"/>
    </location>
</feature>
<dbReference type="GO" id="GO:0006508">
    <property type="term" value="P:proteolysis"/>
    <property type="evidence" value="ECO:0007669"/>
    <property type="project" value="UniProtKB-KW"/>
</dbReference>
<dbReference type="InterPro" id="IPR022764">
    <property type="entry name" value="Peptidase_S54_rhomboid_dom"/>
</dbReference>
<comment type="caution">
    <text evidence="9">The sequence shown here is derived from an EMBL/GenBank/DDBJ whole genome shotgun (WGS) entry which is preliminary data.</text>
</comment>